<evidence type="ECO:0000259" key="4">
    <source>
        <dbReference type="SMART" id="SM00210"/>
    </source>
</evidence>
<dbReference type="GO" id="GO:0030020">
    <property type="term" value="F:extracellular matrix structural constituent conferring tensile strength"/>
    <property type="evidence" value="ECO:0007669"/>
    <property type="project" value="TreeGrafter"/>
</dbReference>
<dbReference type="GO" id="GO:0031012">
    <property type="term" value="C:extracellular matrix"/>
    <property type="evidence" value="ECO:0007669"/>
    <property type="project" value="TreeGrafter"/>
</dbReference>
<dbReference type="GO" id="GO:0005581">
    <property type="term" value="C:collagen trimer"/>
    <property type="evidence" value="ECO:0007669"/>
    <property type="project" value="UniProtKB-KW"/>
</dbReference>
<protein>
    <submittedName>
        <fullName evidence="5">Collagen alpha-1(IX) chain</fullName>
    </submittedName>
</protein>
<feature type="compositionally biased region" description="Low complexity" evidence="2">
    <location>
        <begin position="329"/>
        <end position="342"/>
    </location>
</feature>
<feature type="region of interest" description="Disordered" evidence="2">
    <location>
        <begin position="610"/>
        <end position="733"/>
    </location>
</feature>
<dbReference type="PANTHER" id="PTHR24023:SF1112">
    <property type="entry name" value="COL_CUTICLE_N DOMAIN-CONTAINING PROTEIN-RELATED"/>
    <property type="match status" value="1"/>
</dbReference>
<feature type="region of interest" description="Disordered" evidence="2">
    <location>
        <begin position="284"/>
        <end position="511"/>
    </location>
</feature>
<keyword evidence="1" id="KW-0677">Repeat</keyword>
<accession>A0A8D8D3U6</accession>
<feature type="compositionally biased region" description="Basic and acidic residues" evidence="2">
    <location>
        <begin position="666"/>
        <end position="682"/>
    </location>
</feature>
<dbReference type="InterPro" id="IPR050149">
    <property type="entry name" value="Collagen_superfamily"/>
</dbReference>
<feature type="domain" description="Thrombospondin-like N-terminal" evidence="4">
    <location>
        <begin position="44"/>
        <end position="241"/>
    </location>
</feature>
<feature type="compositionally biased region" description="Pro residues" evidence="2">
    <location>
        <begin position="494"/>
        <end position="505"/>
    </location>
</feature>
<dbReference type="InterPro" id="IPR008160">
    <property type="entry name" value="Collagen"/>
</dbReference>
<sequence length="757" mass="77849">MRLKLFWLVQLFLAVAQAQDIFGIGEYEEGPCGRWKPGDVDLRSFDLIREFHLDRLEANSRHVYSIEGTNSYQTAYRLENEANLTMRSIDAFPRGLPHQFSLECTYRTEREPVSSWHLFEVANEHHDSQLAITMNPGRQTLEIGLPGLEGELQIVEYHHSALFDQRWHKIMLGVTEDYLNLWVDCQPVKDVDGNLNAPLEPRGRFDIANGFVSISRYAETTVSEPESPIVDLQWMVMNCDPTRPARGTCDELPVYDVAHVSANLPYGQEPKECNQICPPGYNGTDGAPGLPGVSGAKGSKGEPGVHGRRGASVKGERGAVGPAGQKGEPGVAATAGVAVIGPPGLPGPQGPPGAGIKGEKGERGSDGLPGLRGESVQGQSGERGLPGLQGPPGVGLRGEKGNQGDRGLPGRDGASFPGSKGDKGEPGEIIQTAGSRGEKGDKGDTGPRGLTGIQGIPGAPGAMGPPGPPAAADAYATGNLGISVPGPRGFPGQMGPPGPPGPPGPVSEAVSTGAGRYFENFMSYGHRGPVGYTGLPGERGAGGDRGPEGGVGIQGPPGLDGAPGIQGIPGNTGQPGAPGLPGLPGRSYTESEVRDICAAVLRDHLAELTEGLIGPPGPPGDFGKSGKPGIPGKPGPQGDRGYPGSPGERGFPGEPGKPGPIGAPGERGEPGLEGRPGHDGFGRDGSPGLPGPEGPPGKDIPGPPGRPGERGEPGKSGTVGLRGPPGVPGACPNDCYLAAAAAAQSLRTNQQTKGPNY</sequence>
<evidence type="ECO:0000256" key="1">
    <source>
        <dbReference type="ARBA" id="ARBA00022737"/>
    </source>
</evidence>
<dbReference type="PANTHER" id="PTHR24023">
    <property type="entry name" value="COLLAGEN ALPHA"/>
    <property type="match status" value="1"/>
</dbReference>
<dbReference type="Gene3D" id="2.60.120.200">
    <property type="match status" value="1"/>
</dbReference>
<dbReference type="AlphaFoldDB" id="A0A8D8D3U6"/>
<evidence type="ECO:0000256" key="2">
    <source>
        <dbReference type="SAM" id="MobiDB-lite"/>
    </source>
</evidence>
<dbReference type="InterPro" id="IPR013320">
    <property type="entry name" value="ConA-like_dom_sf"/>
</dbReference>
<dbReference type="SMART" id="SM00210">
    <property type="entry name" value="TSPN"/>
    <property type="match status" value="1"/>
</dbReference>
<dbReference type="InterPro" id="IPR048287">
    <property type="entry name" value="TSPN-like_N"/>
</dbReference>
<name>A0A8D8D3U6_CULPI</name>
<feature type="signal peptide" evidence="3">
    <location>
        <begin position="1"/>
        <end position="18"/>
    </location>
</feature>
<keyword evidence="3" id="KW-0732">Signal</keyword>
<reference evidence="5" key="1">
    <citation type="submission" date="2021-05" db="EMBL/GenBank/DDBJ databases">
        <authorList>
            <person name="Alioto T."/>
            <person name="Alioto T."/>
            <person name="Gomez Garrido J."/>
        </authorList>
    </citation>
    <scope>NUCLEOTIDE SEQUENCE</scope>
</reference>
<organism evidence="5">
    <name type="scientific">Culex pipiens</name>
    <name type="common">House mosquito</name>
    <dbReference type="NCBI Taxonomy" id="7175"/>
    <lineage>
        <taxon>Eukaryota</taxon>
        <taxon>Metazoa</taxon>
        <taxon>Ecdysozoa</taxon>
        <taxon>Arthropoda</taxon>
        <taxon>Hexapoda</taxon>
        <taxon>Insecta</taxon>
        <taxon>Pterygota</taxon>
        <taxon>Neoptera</taxon>
        <taxon>Endopterygota</taxon>
        <taxon>Diptera</taxon>
        <taxon>Nematocera</taxon>
        <taxon>Culicoidea</taxon>
        <taxon>Culicidae</taxon>
        <taxon>Culicinae</taxon>
        <taxon>Culicini</taxon>
        <taxon>Culex</taxon>
        <taxon>Culex</taxon>
    </lineage>
</organism>
<feature type="compositionally biased region" description="Basic and acidic residues" evidence="2">
    <location>
        <begin position="436"/>
        <end position="445"/>
    </location>
</feature>
<dbReference type="EMBL" id="HBUE01144406">
    <property type="protein sequence ID" value="CAG6502266.1"/>
    <property type="molecule type" value="Transcribed_RNA"/>
</dbReference>
<dbReference type="SUPFAM" id="SSF49899">
    <property type="entry name" value="Concanavalin A-like lectins/glucanases"/>
    <property type="match status" value="1"/>
</dbReference>
<feature type="region of interest" description="Disordered" evidence="2">
    <location>
        <begin position="533"/>
        <end position="588"/>
    </location>
</feature>
<dbReference type="Pfam" id="PF01391">
    <property type="entry name" value="Collagen"/>
    <property type="match status" value="3"/>
</dbReference>
<dbReference type="GO" id="GO:0005615">
    <property type="term" value="C:extracellular space"/>
    <property type="evidence" value="ECO:0007669"/>
    <property type="project" value="TreeGrafter"/>
</dbReference>
<keyword evidence="5" id="KW-0176">Collagen</keyword>
<dbReference type="EMBL" id="HBUE01249241">
    <property type="protein sequence ID" value="CAG6553502.1"/>
    <property type="molecule type" value="Transcribed_RNA"/>
</dbReference>
<evidence type="ECO:0000313" key="5">
    <source>
        <dbReference type="EMBL" id="CAG6502266.1"/>
    </source>
</evidence>
<proteinExistence type="predicted"/>
<evidence type="ECO:0000256" key="3">
    <source>
        <dbReference type="SAM" id="SignalP"/>
    </source>
</evidence>
<feature type="chain" id="PRO_5033668779" evidence="3">
    <location>
        <begin position="19"/>
        <end position="757"/>
    </location>
</feature>
<dbReference type="GO" id="GO:0030198">
    <property type="term" value="P:extracellular matrix organization"/>
    <property type="evidence" value="ECO:0007669"/>
    <property type="project" value="TreeGrafter"/>
</dbReference>